<dbReference type="AlphaFoldDB" id="A0A0P8XE31"/>
<dbReference type="EMBL" id="CH902623">
    <property type="protein sequence ID" value="KPU72763.1"/>
    <property type="molecule type" value="Genomic_DNA"/>
</dbReference>
<dbReference type="OrthoDB" id="7845793at2759"/>
<dbReference type="Proteomes" id="UP000007801">
    <property type="component" value="Unassembled WGS sequence"/>
</dbReference>
<organism evidence="2 3">
    <name type="scientific">Drosophila ananassae</name>
    <name type="common">Fruit fly</name>
    <dbReference type="NCBI Taxonomy" id="7217"/>
    <lineage>
        <taxon>Eukaryota</taxon>
        <taxon>Metazoa</taxon>
        <taxon>Ecdysozoa</taxon>
        <taxon>Arthropoda</taxon>
        <taxon>Hexapoda</taxon>
        <taxon>Insecta</taxon>
        <taxon>Pterygota</taxon>
        <taxon>Neoptera</taxon>
        <taxon>Endopterygota</taxon>
        <taxon>Diptera</taxon>
        <taxon>Brachycera</taxon>
        <taxon>Muscomorpha</taxon>
        <taxon>Ephydroidea</taxon>
        <taxon>Drosophilidae</taxon>
        <taxon>Drosophila</taxon>
        <taxon>Sophophora</taxon>
    </lineage>
</organism>
<feature type="transmembrane region" description="Helical" evidence="1">
    <location>
        <begin position="29"/>
        <end position="50"/>
    </location>
</feature>
<protein>
    <submittedName>
        <fullName evidence="2">Uncharacterized protein, isoform C</fullName>
    </submittedName>
</protein>
<feature type="transmembrane region" description="Helical" evidence="1">
    <location>
        <begin position="62"/>
        <end position="79"/>
    </location>
</feature>
<keyword evidence="3" id="KW-1185">Reference proteome</keyword>
<evidence type="ECO:0000313" key="3">
    <source>
        <dbReference type="Proteomes" id="UP000007801"/>
    </source>
</evidence>
<accession>A0A0P8XE31</accession>
<sequence>MEVSNLENGSNVADDGEVKPFRPHSITRAVIFVILFNVVLLCASLPAYFYLTSMHKPLPARIVDFLIVGGATMAIPLLYRTYPRESQTFIIFNRNDRPVYSSLNSISFCLPFEASTY</sequence>
<evidence type="ECO:0000313" key="2">
    <source>
        <dbReference type="EMBL" id="KPU72763.1"/>
    </source>
</evidence>
<dbReference type="InParanoid" id="A0A0P8XE31"/>
<gene>
    <name evidence="2" type="primary">Dana\GF23206</name>
    <name evidence="2" type="synonym">dana_GLEANR_7868</name>
    <name evidence="2" type="ORF">GF23206</name>
</gene>
<name>A0A0P8XE31_DROAN</name>
<evidence type="ECO:0000256" key="1">
    <source>
        <dbReference type="SAM" id="Phobius"/>
    </source>
</evidence>
<reference evidence="2 3" key="1">
    <citation type="journal article" date="2007" name="Nature">
        <title>Evolution of genes and genomes on the Drosophila phylogeny.</title>
        <authorList>
            <consortium name="Drosophila 12 Genomes Consortium"/>
            <person name="Clark A.G."/>
            <person name="Eisen M.B."/>
            <person name="Smith D.R."/>
            <person name="Bergman C.M."/>
            <person name="Oliver B."/>
            <person name="Markow T.A."/>
            <person name="Kaufman T.C."/>
            <person name="Kellis M."/>
            <person name="Gelbart W."/>
            <person name="Iyer V.N."/>
            <person name="Pollard D.A."/>
            <person name="Sackton T.B."/>
            <person name="Larracuente A.M."/>
            <person name="Singh N.D."/>
            <person name="Abad J.P."/>
            <person name="Abt D.N."/>
            <person name="Adryan B."/>
            <person name="Aguade M."/>
            <person name="Akashi H."/>
            <person name="Anderson W.W."/>
            <person name="Aquadro C.F."/>
            <person name="Ardell D.H."/>
            <person name="Arguello R."/>
            <person name="Artieri C.G."/>
            <person name="Barbash D.A."/>
            <person name="Barker D."/>
            <person name="Barsanti P."/>
            <person name="Batterham P."/>
            <person name="Batzoglou S."/>
            <person name="Begun D."/>
            <person name="Bhutkar A."/>
            <person name="Blanco E."/>
            <person name="Bosak S.A."/>
            <person name="Bradley R.K."/>
            <person name="Brand A.D."/>
            <person name="Brent M.R."/>
            <person name="Brooks A.N."/>
            <person name="Brown R.H."/>
            <person name="Butlin R.K."/>
            <person name="Caggese C."/>
            <person name="Calvi B.R."/>
            <person name="Bernardo de Carvalho A."/>
            <person name="Caspi A."/>
            <person name="Castrezana S."/>
            <person name="Celniker S.E."/>
            <person name="Chang J.L."/>
            <person name="Chapple C."/>
            <person name="Chatterji S."/>
            <person name="Chinwalla A."/>
            <person name="Civetta A."/>
            <person name="Clifton S.W."/>
            <person name="Comeron J.M."/>
            <person name="Costello J.C."/>
            <person name="Coyne J.A."/>
            <person name="Daub J."/>
            <person name="David R.G."/>
            <person name="Delcher A.L."/>
            <person name="Delehaunty K."/>
            <person name="Do C.B."/>
            <person name="Ebling H."/>
            <person name="Edwards K."/>
            <person name="Eickbush T."/>
            <person name="Evans J.D."/>
            <person name="Filipski A."/>
            <person name="Findeiss S."/>
            <person name="Freyhult E."/>
            <person name="Fulton L."/>
            <person name="Fulton R."/>
            <person name="Garcia A.C."/>
            <person name="Gardiner A."/>
            <person name="Garfield D.A."/>
            <person name="Garvin B.E."/>
            <person name="Gibson G."/>
            <person name="Gilbert D."/>
            <person name="Gnerre S."/>
            <person name="Godfrey J."/>
            <person name="Good R."/>
            <person name="Gotea V."/>
            <person name="Gravely B."/>
            <person name="Greenberg A.J."/>
            <person name="Griffiths-Jones S."/>
            <person name="Gross S."/>
            <person name="Guigo R."/>
            <person name="Gustafson E.A."/>
            <person name="Haerty W."/>
            <person name="Hahn M.W."/>
            <person name="Halligan D.L."/>
            <person name="Halpern A.L."/>
            <person name="Halter G.M."/>
            <person name="Han M.V."/>
            <person name="Heger A."/>
            <person name="Hillier L."/>
            <person name="Hinrichs A.S."/>
            <person name="Holmes I."/>
            <person name="Hoskins R.A."/>
            <person name="Hubisz M.J."/>
            <person name="Hultmark D."/>
            <person name="Huntley M.A."/>
            <person name="Jaffe D.B."/>
            <person name="Jagadeeshan S."/>
            <person name="Jeck W.R."/>
            <person name="Johnson J."/>
            <person name="Jones C.D."/>
            <person name="Jordan W.C."/>
            <person name="Karpen G.H."/>
            <person name="Kataoka E."/>
            <person name="Keightley P.D."/>
            <person name="Kheradpour P."/>
            <person name="Kirkness E.F."/>
            <person name="Koerich L.B."/>
            <person name="Kristiansen K."/>
            <person name="Kudrna D."/>
            <person name="Kulathinal R.J."/>
            <person name="Kumar S."/>
            <person name="Kwok R."/>
            <person name="Lander E."/>
            <person name="Langley C.H."/>
            <person name="Lapoint R."/>
            <person name="Lazzaro B.P."/>
            <person name="Lee S.J."/>
            <person name="Levesque L."/>
            <person name="Li R."/>
            <person name="Lin C.F."/>
            <person name="Lin M.F."/>
            <person name="Lindblad-Toh K."/>
            <person name="Llopart A."/>
            <person name="Long M."/>
            <person name="Low L."/>
            <person name="Lozovsky E."/>
            <person name="Lu J."/>
            <person name="Luo M."/>
            <person name="Machado C.A."/>
            <person name="Makalowski W."/>
            <person name="Marzo M."/>
            <person name="Matsuda M."/>
            <person name="Matzkin L."/>
            <person name="McAllister B."/>
            <person name="McBride C.S."/>
            <person name="McKernan B."/>
            <person name="McKernan K."/>
            <person name="Mendez-Lago M."/>
            <person name="Minx P."/>
            <person name="Mollenhauer M.U."/>
            <person name="Montooth K."/>
            <person name="Mount S.M."/>
            <person name="Mu X."/>
            <person name="Myers E."/>
            <person name="Negre B."/>
            <person name="Newfeld S."/>
            <person name="Nielsen R."/>
            <person name="Noor M.A."/>
            <person name="O'Grady P."/>
            <person name="Pachter L."/>
            <person name="Papaceit M."/>
            <person name="Parisi M.J."/>
            <person name="Parisi M."/>
            <person name="Parts L."/>
            <person name="Pedersen J.S."/>
            <person name="Pesole G."/>
            <person name="Phillippy A.M."/>
            <person name="Ponting C.P."/>
            <person name="Pop M."/>
            <person name="Porcelli D."/>
            <person name="Powell J.R."/>
            <person name="Prohaska S."/>
            <person name="Pruitt K."/>
            <person name="Puig M."/>
            <person name="Quesneville H."/>
            <person name="Ram K.R."/>
            <person name="Rand D."/>
            <person name="Rasmussen M.D."/>
            <person name="Reed L.K."/>
            <person name="Reenan R."/>
            <person name="Reily A."/>
            <person name="Remington K.A."/>
            <person name="Rieger T.T."/>
            <person name="Ritchie M.G."/>
            <person name="Robin C."/>
            <person name="Rogers Y.H."/>
            <person name="Rohde C."/>
            <person name="Rozas J."/>
            <person name="Rubenfield M.J."/>
            <person name="Ruiz A."/>
            <person name="Russo S."/>
            <person name="Salzberg S.L."/>
            <person name="Sanchez-Gracia A."/>
            <person name="Saranga D.J."/>
            <person name="Sato H."/>
            <person name="Schaeffer S.W."/>
            <person name="Schatz M.C."/>
            <person name="Schlenke T."/>
            <person name="Schwartz R."/>
            <person name="Segarra C."/>
            <person name="Singh R.S."/>
            <person name="Sirot L."/>
            <person name="Sirota M."/>
            <person name="Sisneros N.B."/>
            <person name="Smith C.D."/>
            <person name="Smith T.F."/>
            <person name="Spieth J."/>
            <person name="Stage D.E."/>
            <person name="Stark A."/>
            <person name="Stephan W."/>
            <person name="Strausberg R.L."/>
            <person name="Strempel S."/>
            <person name="Sturgill D."/>
            <person name="Sutton G."/>
            <person name="Sutton G.G."/>
            <person name="Tao W."/>
            <person name="Teichmann S."/>
            <person name="Tobari Y.N."/>
            <person name="Tomimura Y."/>
            <person name="Tsolas J.M."/>
            <person name="Valente V.L."/>
            <person name="Venter E."/>
            <person name="Venter J.C."/>
            <person name="Vicario S."/>
            <person name="Vieira F.G."/>
            <person name="Vilella A.J."/>
            <person name="Villasante A."/>
            <person name="Walenz B."/>
            <person name="Wang J."/>
            <person name="Wasserman M."/>
            <person name="Watts T."/>
            <person name="Wilson D."/>
            <person name="Wilson R.K."/>
            <person name="Wing R.A."/>
            <person name="Wolfner M.F."/>
            <person name="Wong A."/>
            <person name="Wong G.K."/>
            <person name="Wu C.I."/>
            <person name="Wu G."/>
            <person name="Yamamoto D."/>
            <person name="Yang H.P."/>
            <person name="Yang S.P."/>
            <person name="Yorke J.A."/>
            <person name="Yoshida K."/>
            <person name="Zdobnov E."/>
            <person name="Zhang P."/>
            <person name="Zhang Y."/>
            <person name="Zimin A.V."/>
            <person name="Baldwin J."/>
            <person name="Abdouelleil A."/>
            <person name="Abdulkadir J."/>
            <person name="Abebe A."/>
            <person name="Abera B."/>
            <person name="Abreu J."/>
            <person name="Acer S.C."/>
            <person name="Aftuck L."/>
            <person name="Alexander A."/>
            <person name="An P."/>
            <person name="Anderson E."/>
            <person name="Anderson S."/>
            <person name="Arachi H."/>
            <person name="Azer M."/>
            <person name="Bachantsang P."/>
            <person name="Barry A."/>
            <person name="Bayul T."/>
            <person name="Berlin A."/>
            <person name="Bessette D."/>
            <person name="Bloom T."/>
            <person name="Blye J."/>
            <person name="Boguslavskiy L."/>
            <person name="Bonnet C."/>
            <person name="Boukhgalter B."/>
            <person name="Bourzgui I."/>
            <person name="Brown A."/>
            <person name="Cahill P."/>
            <person name="Channer S."/>
            <person name="Cheshatsang Y."/>
            <person name="Chuda L."/>
            <person name="Citroen M."/>
            <person name="Collymore A."/>
            <person name="Cooke P."/>
            <person name="Costello M."/>
            <person name="D'Aco K."/>
            <person name="Daza R."/>
            <person name="De Haan G."/>
            <person name="DeGray S."/>
            <person name="DeMaso C."/>
            <person name="Dhargay N."/>
            <person name="Dooley K."/>
            <person name="Dooley E."/>
            <person name="Doricent M."/>
            <person name="Dorje P."/>
            <person name="Dorjee K."/>
            <person name="Dupes A."/>
            <person name="Elong R."/>
            <person name="Falk J."/>
            <person name="Farina A."/>
            <person name="Faro S."/>
            <person name="Ferguson D."/>
            <person name="Fisher S."/>
            <person name="Foley C.D."/>
            <person name="Franke A."/>
            <person name="Friedrich D."/>
            <person name="Gadbois L."/>
            <person name="Gearin G."/>
            <person name="Gearin C.R."/>
            <person name="Giannoukos G."/>
            <person name="Goode T."/>
            <person name="Graham J."/>
            <person name="Grandbois E."/>
            <person name="Grewal S."/>
            <person name="Gyaltsen K."/>
            <person name="Hafez N."/>
            <person name="Hagos B."/>
            <person name="Hall J."/>
            <person name="Henson C."/>
            <person name="Hollinger A."/>
            <person name="Honan T."/>
            <person name="Huard M.D."/>
            <person name="Hughes L."/>
            <person name="Hurhula B."/>
            <person name="Husby M.E."/>
            <person name="Kamat A."/>
            <person name="Kanga B."/>
            <person name="Kashin S."/>
            <person name="Khazanovich D."/>
            <person name="Kisner P."/>
            <person name="Lance K."/>
            <person name="Lara M."/>
            <person name="Lee W."/>
            <person name="Lennon N."/>
            <person name="Letendre F."/>
            <person name="LeVine R."/>
            <person name="Lipovsky A."/>
            <person name="Liu X."/>
            <person name="Liu J."/>
            <person name="Liu S."/>
            <person name="Lokyitsang T."/>
            <person name="Lokyitsang Y."/>
            <person name="Lubonja R."/>
            <person name="Lui A."/>
            <person name="MacDonald P."/>
            <person name="Magnisalis V."/>
            <person name="Maru K."/>
            <person name="Matthews C."/>
            <person name="McCusker W."/>
            <person name="McDonough S."/>
            <person name="Mehta T."/>
            <person name="Meldrim J."/>
            <person name="Meneus L."/>
            <person name="Mihai O."/>
            <person name="Mihalev A."/>
            <person name="Mihova T."/>
            <person name="Mittelman R."/>
            <person name="Mlenga V."/>
            <person name="Montmayeur A."/>
            <person name="Mulrain L."/>
            <person name="Navidi A."/>
            <person name="Naylor J."/>
            <person name="Negash T."/>
            <person name="Nguyen T."/>
            <person name="Nguyen N."/>
            <person name="Nicol R."/>
            <person name="Norbu C."/>
            <person name="Norbu N."/>
            <person name="Novod N."/>
            <person name="O'Neill B."/>
            <person name="Osman S."/>
            <person name="Markiewicz E."/>
            <person name="Oyono O.L."/>
            <person name="Patti C."/>
            <person name="Phunkhang P."/>
            <person name="Pierre F."/>
            <person name="Priest M."/>
            <person name="Raghuraman S."/>
            <person name="Rege F."/>
            <person name="Reyes R."/>
            <person name="Rise C."/>
            <person name="Rogov P."/>
            <person name="Ross K."/>
            <person name="Ryan E."/>
            <person name="Settipalli S."/>
            <person name="Shea T."/>
            <person name="Sherpa N."/>
            <person name="Shi L."/>
            <person name="Shih D."/>
            <person name="Sparrow T."/>
            <person name="Spaulding J."/>
            <person name="Stalker J."/>
            <person name="Stange-Thomann N."/>
            <person name="Stavropoulos S."/>
            <person name="Stone C."/>
            <person name="Strader C."/>
            <person name="Tesfaye S."/>
            <person name="Thomson T."/>
            <person name="Thoulutsang Y."/>
            <person name="Thoulutsang D."/>
            <person name="Topham K."/>
            <person name="Topping I."/>
            <person name="Tsamla T."/>
            <person name="Vassiliev H."/>
            <person name="Vo A."/>
            <person name="Wangchuk T."/>
            <person name="Wangdi T."/>
            <person name="Weiand M."/>
            <person name="Wilkinson J."/>
            <person name="Wilson A."/>
            <person name="Yadav S."/>
            <person name="Young G."/>
            <person name="Yu Q."/>
            <person name="Zembek L."/>
            <person name="Zhong D."/>
            <person name="Zimmer A."/>
            <person name="Zwirko Z."/>
            <person name="Jaffe D.B."/>
            <person name="Alvarez P."/>
            <person name="Brockman W."/>
            <person name="Butler J."/>
            <person name="Chin C."/>
            <person name="Gnerre S."/>
            <person name="Grabherr M."/>
            <person name="Kleber M."/>
            <person name="Mauceli E."/>
            <person name="MacCallum I."/>
        </authorList>
    </citation>
    <scope>NUCLEOTIDE SEQUENCE [LARGE SCALE GENOMIC DNA]</scope>
    <source>
        <strain evidence="3">Tucson 14024-0371.13</strain>
    </source>
</reference>
<proteinExistence type="predicted"/>
<keyword evidence="1" id="KW-0472">Membrane</keyword>
<keyword evidence="1" id="KW-0812">Transmembrane</keyword>
<keyword evidence="1" id="KW-1133">Transmembrane helix</keyword>